<reference evidence="3" key="1">
    <citation type="journal article" date="2019" name="Int. J. Syst. Evol. Microbiol.">
        <title>The Global Catalogue of Microorganisms (GCM) 10K type strain sequencing project: providing services to taxonomists for standard genome sequencing and annotation.</title>
        <authorList>
            <consortium name="The Broad Institute Genomics Platform"/>
            <consortium name="The Broad Institute Genome Sequencing Center for Infectious Disease"/>
            <person name="Wu L."/>
            <person name="Ma J."/>
        </authorList>
    </citation>
    <scope>NUCLEOTIDE SEQUENCE [LARGE SCALE GENOMIC DNA]</scope>
    <source>
        <strain evidence="3">CGMCC 4.7275</strain>
    </source>
</reference>
<proteinExistence type="predicted"/>
<organism evidence="2 3">
    <name type="scientific">Streptomyces camponoticapitis</name>
    <dbReference type="NCBI Taxonomy" id="1616125"/>
    <lineage>
        <taxon>Bacteria</taxon>
        <taxon>Bacillati</taxon>
        <taxon>Actinomycetota</taxon>
        <taxon>Actinomycetes</taxon>
        <taxon>Kitasatosporales</taxon>
        <taxon>Streptomycetaceae</taxon>
        <taxon>Streptomyces</taxon>
    </lineage>
</organism>
<dbReference type="EMBL" id="BMMV01000010">
    <property type="protein sequence ID" value="GGK00974.1"/>
    <property type="molecule type" value="Genomic_DNA"/>
</dbReference>
<dbReference type="Proteomes" id="UP000660265">
    <property type="component" value="Unassembled WGS sequence"/>
</dbReference>
<accession>A0ABQ2E9K7</accession>
<protein>
    <recommendedName>
        <fullName evidence="4">Integral membrane protein</fullName>
    </recommendedName>
</protein>
<evidence type="ECO:0008006" key="4">
    <source>
        <dbReference type="Google" id="ProtNLM"/>
    </source>
</evidence>
<feature type="transmembrane region" description="Helical" evidence="1">
    <location>
        <begin position="60"/>
        <end position="77"/>
    </location>
</feature>
<keyword evidence="1" id="KW-0472">Membrane</keyword>
<keyword evidence="1" id="KW-1133">Transmembrane helix</keyword>
<evidence type="ECO:0000256" key="1">
    <source>
        <dbReference type="SAM" id="Phobius"/>
    </source>
</evidence>
<gene>
    <name evidence="2" type="ORF">GCM10011583_35530</name>
</gene>
<keyword evidence="3" id="KW-1185">Reference proteome</keyword>
<sequence>MLVDAMLRTTGSRAARRFKSGQLSGVPVAAARGTVFSAASTALAVTGHHLASGQPLPGRTLWVAFGLLLLVTVPLSGRPRSLPTVMAATGTAQLALHFWLSRAQVPSGTAGDTHTRAGHGGTHDLHEAWHSGGHGATMATAHLVAALLVAWCLQRADSACSSAGERLGEVVVAFVVRLLPVAAVLPAIRPPRPLAARAKSPPYDFLMLAYLVVRRGPPTVPAVVS</sequence>
<name>A0ABQ2E9K7_9ACTN</name>
<evidence type="ECO:0000313" key="3">
    <source>
        <dbReference type="Proteomes" id="UP000660265"/>
    </source>
</evidence>
<keyword evidence="1" id="KW-0812">Transmembrane</keyword>
<comment type="caution">
    <text evidence="2">The sequence shown here is derived from an EMBL/GenBank/DDBJ whole genome shotgun (WGS) entry which is preliminary data.</text>
</comment>
<evidence type="ECO:0000313" key="2">
    <source>
        <dbReference type="EMBL" id="GGK00974.1"/>
    </source>
</evidence>